<gene>
    <name evidence="1" type="ORF">H8708_00930</name>
</gene>
<dbReference type="RefSeq" id="WP_262426690.1">
    <property type="nucleotide sequence ID" value="NZ_JACRTJ010000003.1"/>
</dbReference>
<reference evidence="1 2" key="1">
    <citation type="submission" date="2020-08" db="EMBL/GenBank/DDBJ databases">
        <title>Genome public.</title>
        <authorList>
            <person name="Liu C."/>
            <person name="Sun Q."/>
        </authorList>
    </citation>
    <scope>NUCLEOTIDE SEQUENCE [LARGE SCALE GENOMIC DNA]</scope>
    <source>
        <strain evidence="1 2">BX10</strain>
    </source>
</reference>
<evidence type="ECO:0000313" key="2">
    <source>
        <dbReference type="Proteomes" id="UP000647491"/>
    </source>
</evidence>
<sequence length="157" mass="17539">MAAITVVFIAAIALTALFFAGASGKDTLVLRDGDTKEEYARFPVSEGDEFSVTFIHSVNQYPLTDVYEIRDHRIYVVRTIYNNFGAGVQTEIEEGQKLEYGENGEMIVSGFDREMPWLSYIVGTVSDHVLTIHGEAVSLRELCGKNSKVEFSCEPRM</sequence>
<dbReference type="Proteomes" id="UP000647491">
    <property type="component" value="Unassembled WGS sequence"/>
</dbReference>
<comment type="caution">
    <text evidence="1">The sequence shown here is derived from an EMBL/GenBank/DDBJ whole genome shotgun (WGS) entry which is preliminary data.</text>
</comment>
<dbReference type="InterPro" id="IPR015001">
    <property type="entry name" value="DUF1850"/>
</dbReference>
<accession>A0ABR7NR04</accession>
<dbReference type="EMBL" id="JACRTJ010000003">
    <property type="protein sequence ID" value="MBC8597807.1"/>
    <property type="molecule type" value="Genomic_DNA"/>
</dbReference>
<keyword evidence="2" id="KW-1185">Reference proteome</keyword>
<protein>
    <submittedName>
        <fullName evidence="1">DUF1850 domain-containing protein</fullName>
    </submittedName>
</protein>
<dbReference type="Pfam" id="PF08905">
    <property type="entry name" value="DUF1850"/>
    <property type="match status" value="1"/>
</dbReference>
<organism evidence="1 2">
    <name type="scientific">Enterocloster hominis</name>
    <name type="common">ex Liu et al. 2021</name>
    <dbReference type="NCBI Taxonomy" id="2763663"/>
    <lineage>
        <taxon>Bacteria</taxon>
        <taxon>Bacillati</taxon>
        <taxon>Bacillota</taxon>
        <taxon>Clostridia</taxon>
        <taxon>Lachnospirales</taxon>
        <taxon>Lachnospiraceae</taxon>
        <taxon>Enterocloster</taxon>
    </lineage>
</organism>
<proteinExistence type="predicted"/>
<name>A0ABR7NR04_9FIRM</name>
<evidence type="ECO:0000313" key="1">
    <source>
        <dbReference type="EMBL" id="MBC8597807.1"/>
    </source>
</evidence>